<sequence length="185" mass="21046">MVFPERGYRCDCCIHQTSIKIASPHVIQDSTGVSGWITLLPTGFGCSLGLFSNLLELRWPAIQRASECNKASCKVTVSPLIFDFFSLKRHVGYLVENLEIFLRILNISFVVNVCQPRPTLSRDKRFKSALRSSTYNQIKPYSPNDSTEYLKPVQVRGPQSAMQRVPCRYSENQMFRGDIQSLYKG</sequence>
<dbReference type="AlphaFoldDB" id="A0A319DBE5"/>
<name>A0A319DBE5_9EURO</name>
<proteinExistence type="predicted"/>
<reference evidence="1 2" key="1">
    <citation type="submission" date="2018-02" db="EMBL/GenBank/DDBJ databases">
        <title>The genomes of Aspergillus section Nigri reveals drivers in fungal speciation.</title>
        <authorList>
            <consortium name="DOE Joint Genome Institute"/>
            <person name="Vesth T.C."/>
            <person name="Nybo J."/>
            <person name="Theobald S."/>
            <person name="Brandl J."/>
            <person name="Frisvad J.C."/>
            <person name="Nielsen K.F."/>
            <person name="Lyhne E.K."/>
            <person name="Kogle M.E."/>
            <person name="Kuo A."/>
            <person name="Riley R."/>
            <person name="Clum A."/>
            <person name="Nolan M."/>
            <person name="Lipzen A."/>
            <person name="Salamov A."/>
            <person name="Henrissat B."/>
            <person name="Wiebenga A."/>
            <person name="De vries R.P."/>
            <person name="Grigoriev I.V."/>
            <person name="Mortensen U.H."/>
            <person name="Andersen M.R."/>
            <person name="Baker S.E."/>
        </authorList>
    </citation>
    <scope>NUCLEOTIDE SEQUENCE [LARGE SCALE GENOMIC DNA]</scope>
    <source>
        <strain evidence="1 2">CBS 707.79</strain>
    </source>
</reference>
<keyword evidence="2" id="KW-1185">Reference proteome</keyword>
<gene>
    <name evidence="1" type="ORF">BO71DRAFT_398687</name>
</gene>
<dbReference type="EMBL" id="KZ825866">
    <property type="protein sequence ID" value="PYH94746.1"/>
    <property type="molecule type" value="Genomic_DNA"/>
</dbReference>
<organism evidence="1 2">
    <name type="scientific">Aspergillus ellipticus CBS 707.79</name>
    <dbReference type="NCBI Taxonomy" id="1448320"/>
    <lineage>
        <taxon>Eukaryota</taxon>
        <taxon>Fungi</taxon>
        <taxon>Dikarya</taxon>
        <taxon>Ascomycota</taxon>
        <taxon>Pezizomycotina</taxon>
        <taxon>Eurotiomycetes</taxon>
        <taxon>Eurotiomycetidae</taxon>
        <taxon>Eurotiales</taxon>
        <taxon>Aspergillaceae</taxon>
        <taxon>Aspergillus</taxon>
        <taxon>Aspergillus subgen. Circumdati</taxon>
    </lineage>
</organism>
<evidence type="ECO:0000313" key="2">
    <source>
        <dbReference type="Proteomes" id="UP000247810"/>
    </source>
</evidence>
<evidence type="ECO:0000313" key="1">
    <source>
        <dbReference type="EMBL" id="PYH94746.1"/>
    </source>
</evidence>
<accession>A0A319DBE5</accession>
<dbReference type="VEuPathDB" id="FungiDB:BO71DRAFT_398687"/>
<dbReference type="Proteomes" id="UP000247810">
    <property type="component" value="Unassembled WGS sequence"/>
</dbReference>
<protein>
    <submittedName>
        <fullName evidence="1">Uncharacterized protein</fullName>
    </submittedName>
</protein>